<comment type="caution">
    <text evidence="1">The sequence shown here is derived from an EMBL/GenBank/DDBJ whole genome shotgun (WGS) entry which is preliminary data.</text>
</comment>
<accession>A0A7Y3YUE8</accession>
<dbReference type="AlphaFoldDB" id="A0A7Y3YUE8"/>
<evidence type="ECO:0000313" key="1">
    <source>
        <dbReference type="EMBL" id="NOH36553.1"/>
    </source>
</evidence>
<name>A0A7Y3YUE8_9VIBR</name>
<protein>
    <submittedName>
        <fullName evidence="1">Uncharacterized protein</fullName>
    </submittedName>
</protein>
<sequence length="85" mass="9691">MKLKDAATIKTNFPEADFWIMRRGSLTTVGTPVHEFNREHIGIKVENTQFLLPRFLFICFESLHLEGRWGEVANGTLSLVSIKVS</sequence>
<dbReference type="EMBL" id="VTXW01000074">
    <property type="protein sequence ID" value="NOH36553.1"/>
    <property type="molecule type" value="Genomic_DNA"/>
</dbReference>
<organism evidence="1 2">
    <name type="scientific">Vibrio chagasii</name>
    <dbReference type="NCBI Taxonomy" id="170679"/>
    <lineage>
        <taxon>Bacteria</taxon>
        <taxon>Pseudomonadati</taxon>
        <taxon>Pseudomonadota</taxon>
        <taxon>Gammaproteobacteria</taxon>
        <taxon>Vibrionales</taxon>
        <taxon>Vibrionaceae</taxon>
        <taxon>Vibrio</taxon>
    </lineage>
</organism>
<dbReference type="Proteomes" id="UP000525336">
    <property type="component" value="Unassembled WGS sequence"/>
</dbReference>
<feature type="non-terminal residue" evidence="1">
    <location>
        <position position="85"/>
    </location>
</feature>
<dbReference type="RefSeq" id="WP_171369644.1">
    <property type="nucleotide sequence ID" value="NZ_VTXW01000074.1"/>
</dbReference>
<gene>
    <name evidence="1" type="ORF">F0245_25085</name>
</gene>
<evidence type="ECO:0000313" key="2">
    <source>
        <dbReference type="Proteomes" id="UP000525336"/>
    </source>
</evidence>
<reference evidence="1 2" key="1">
    <citation type="submission" date="2019-09" db="EMBL/GenBank/DDBJ databases">
        <title>Draft genome sequencing and comparative genomics of hatchery-associated Vibrios.</title>
        <authorList>
            <person name="Kehlet-Delgado H."/>
            <person name="Mueller R.S."/>
        </authorList>
    </citation>
    <scope>NUCLEOTIDE SEQUENCE [LARGE SCALE GENOMIC DNA]</scope>
    <source>
        <strain evidence="1 2">00-90-10</strain>
    </source>
</reference>
<proteinExistence type="predicted"/>